<evidence type="ECO:0000313" key="2">
    <source>
        <dbReference type="Proteomes" id="UP000324222"/>
    </source>
</evidence>
<sequence length="138" mass="15245">MCLWLPCVRGKVTGRLAEEDSELTHLGCLGNISKYVHSYITSYFSPPAAPPPPSCRPLPFPSINKFLPPLLSSPPPHFYDNFREERGESAPSLHPFCPFGACVTSYVFSSLTLPRTLPLGPPPSPLRPLYTPLYTRCA</sequence>
<name>A0A5B7IC41_PORTR</name>
<proteinExistence type="predicted"/>
<dbReference type="AlphaFoldDB" id="A0A5B7IC41"/>
<organism evidence="1 2">
    <name type="scientific">Portunus trituberculatus</name>
    <name type="common">Swimming crab</name>
    <name type="synonym">Neptunus trituberculatus</name>
    <dbReference type="NCBI Taxonomy" id="210409"/>
    <lineage>
        <taxon>Eukaryota</taxon>
        <taxon>Metazoa</taxon>
        <taxon>Ecdysozoa</taxon>
        <taxon>Arthropoda</taxon>
        <taxon>Crustacea</taxon>
        <taxon>Multicrustacea</taxon>
        <taxon>Malacostraca</taxon>
        <taxon>Eumalacostraca</taxon>
        <taxon>Eucarida</taxon>
        <taxon>Decapoda</taxon>
        <taxon>Pleocyemata</taxon>
        <taxon>Brachyura</taxon>
        <taxon>Eubrachyura</taxon>
        <taxon>Portunoidea</taxon>
        <taxon>Portunidae</taxon>
        <taxon>Portuninae</taxon>
        <taxon>Portunus</taxon>
    </lineage>
</organism>
<evidence type="ECO:0000313" key="1">
    <source>
        <dbReference type="EMBL" id="MPC79087.1"/>
    </source>
</evidence>
<dbReference type="EMBL" id="VSRR010050203">
    <property type="protein sequence ID" value="MPC79087.1"/>
    <property type="molecule type" value="Genomic_DNA"/>
</dbReference>
<keyword evidence="2" id="KW-1185">Reference proteome</keyword>
<reference evidence="1 2" key="1">
    <citation type="submission" date="2019-05" db="EMBL/GenBank/DDBJ databases">
        <title>Another draft genome of Portunus trituberculatus and its Hox gene families provides insights of decapod evolution.</title>
        <authorList>
            <person name="Jeong J.-H."/>
            <person name="Song I."/>
            <person name="Kim S."/>
            <person name="Choi T."/>
            <person name="Kim D."/>
            <person name="Ryu S."/>
            <person name="Kim W."/>
        </authorList>
    </citation>
    <scope>NUCLEOTIDE SEQUENCE [LARGE SCALE GENOMIC DNA]</scope>
    <source>
        <tissue evidence="1">Muscle</tissue>
    </source>
</reference>
<protein>
    <submittedName>
        <fullName evidence="1">Uncharacterized protein</fullName>
    </submittedName>
</protein>
<dbReference type="Proteomes" id="UP000324222">
    <property type="component" value="Unassembled WGS sequence"/>
</dbReference>
<comment type="caution">
    <text evidence="1">The sequence shown here is derived from an EMBL/GenBank/DDBJ whole genome shotgun (WGS) entry which is preliminary data.</text>
</comment>
<accession>A0A5B7IC41</accession>
<gene>
    <name evidence="1" type="ORF">E2C01_073599</name>
</gene>